<sequence length="348" mass="35508">MKKTKLAKAIALISAGMALSASASATVTTMYNASTGVDGSVAAGTVDPTAGGVWKTSYTGNTDGWANGAGAQTLATATTKSLSGWTDPVSGIFYPATARTPVGYYATQNWVGTASPSTAAFGYDGAHMNWGIQITGGNGGTGTISTFDSFNRYGVYADIDTAKGAWAAVNTGAQQAGWRHDLDTGLFKSDTTGLVTLTVTGLLNPNAQFGFTVFHGMDHMTGYLHHVPWNAGNNTAGVTVQTSPYDAGGPVNAGVNSGTGLSLSDLVAYSVGTLDGGIAPMSNTITFNAIAGEYYTIFLGGYMGGNWQTTTDGYSLTVSQVPVPGAVWLFGSAMAGLIGFGRRKAVAA</sequence>
<evidence type="ECO:0008006" key="4">
    <source>
        <dbReference type="Google" id="ProtNLM"/>
    </source>
</evidence>
<dbReference type="RefSeq" id="WP_256616012.1">
    <property type="nucleotide sequence ID" value="NZ_JANIBK010000082.1"/>
</dbReference>
<dbReference type="Proteomes" id="UP001524586">
    <property type="component" value="Unassembled WGS sequence"/>
</dbReference>
<reference evidence="2 3" key="1">
    <citation type="submission" date="2022-07" db="EMBL/GenBank/DDBJ databases">
        <title>Methylomonas rivi sp. nov., Methylomonas rosea sp. nov., Methylomonas aureus sp. nov. and Methylomonas subterranea sp. nov., four novel methanotrophs isolated from a freshwater creek and the deep terrestrial subsurface.</title>
        <authorList>
            <person name="Abin C."/>
            <person name="Sankaranarayanan K."/>
            <person name="Garner C."/>
            <person name="Sindelar R."/>
            <person name="Kotary K."/>
            <person name="Garner R."/>
            <person name="Barclay S."/>
            <person name="Lawson P."/>
            <person name="Krumholz L."/>
        </authorList>
    </citation>
    <scope>NUCLEOTIDE SEQUENCE [LARGE SCALE GENOMIC DNA]</scope>
    <source>
        <strain evidence="2 3">WSC-6</strain>
    </source>
</reference>
<feature type="chain" id="PRO_5046198128" description="PEP-CTERM protein-sorting domain-containing protein" evidence="1">
    <location>
        <begin position="24"/>
        <end position="348"/>
    </location>
</feature>
<dbReference type="EMBL" id="JANIBK010000082">
    <property type="protein sequence ID" value="MCQ8129578.1"/>
    <property type="molecule type" value="Genomic_DNA"/>
</dbReference>
<comment type="caution">
    <text evidence="2">The sequence shown here is derived from an EMBL/GenBank/DDBJ whole genome shotgun (WGS) entry which is preliminary data.</text>
</comment>
<gene>
    <name evidence="2" type="ORF">NP596_14025</name>
</gene>
<protein>
    <recommendedName>
        <fullName evidence="4">PEP-CTERM protein-sorting domain-containing protein</fullName>
    </recommendedName>
</protein>
<feature type="signal peptide" evidence="1">
    <location>
        <begin position="1"/>
        <end position="23"/>
    </location>
</feature>
<keyword evidence="1" id="KW-0732">Signal</keyword>
<keyword evidence="3" id="KW-1185">Reference proteome</keyword>
<evidence type="ECO:0000256" key="1">
    <source>
        <dbReference type="SAM" id="SignalP"/>
    </source>
</evidence>
<evidence type="ECO:0000313" key="2">
    <source>
        <dbReference type="EMBL" id="MCQ8129578.1"/>
    </source>
</evidence>
<proteinExistence type="predicted"/>
<organism evidence="2 3">
    <name type="scientific">Methylomonas rivi</name>
    <dbReference type="NCBI Taxonomy" id="2952226"/>
    <lineage>
        <taxon>Bacteria</taxon>
        <taxon>Pseudomonadati</taxon>
        <taxon>Pseudomonadota</taxon>
        <taxon>Gammaproteobacteria</taxon>
        <taxon>Methylococcales</taxon>
        <taxon>Methylococcaceae</taxon>
        <taxon>Methylomonas</taxon>
    </lineage>
</organism>
<accession>A0ABT1U6T8</accession>
<evidence type="ECO:0000313" key="3">
    <source>
        <dbReference type="Proteomes" id="UP001524586"/>
    </source>
</evidence>
<name>A0ABT1U6T8_9GAMM</name>